<dbReference type="InterPro" id="IPR011009">
    <property type="entry name" value="Kinase-like_dom_sf"/>
</dbReference>
<dbReference type="PROSITE" id="PS00108">
    <property type="entry name" value="PROTEIN_KINASE_ST"/>
    <property type="match status" value="1"/>
</dbReference>
<protein>
    <recommendedName>
        <fullName evidence="8">Protein kinase domain-containing protein</fullName>
    </recommendedName>
</protein>
<dbReference type="Gene3D" id="3.30.200.20">
    <property type="entry name" value="Phosphorylase Kinase, domain 1"/>
    <property type="match status" value="1"/>
</dbReference>
<keyword evidence="4" id="KW-0418">Kinase</keyword>
<dbReference type="Gene3D" id="1.10.510.10">
    <property type="entry name" value="Transferase(Phosphotransferase) domain 1"/>
    <property type="match status" value="1"/>
</dbReference>
<dbReference type="PROSITE" id="PS00107">
    <property type="entry name" value="PROTEIN_KINASE_ATP"/>
    <property type="match status" value="1"/>
</dbReference>
<dbReference type="GO" id="GO:0005737">
    <property type="term" value="C:cytoplasm"/>
    <property type="evidence" value="ECO:0007669"/>
    <property type="project" value="TreeGrafter"/>
</dbReference>
<dbReference type="SMART" id="SM00220">
    <property type="entry name" value="S_TKc"/>
    <property type="match status" value="1"/>
</dbReference>
<dbReference type="STRING" id="109280.ENSHCOP00000022391"/>
<evidence type="ECO:0000256" key="6">
    <source>
        <dbReference type="PROSITE-ProRule" id="PRU10141"/>
    </source>
</evidence>
<evidence type="ECO:0000256" key="7">
    <source>
        <dbReference type="RuleBase" id="RU000304"/>
    </source>
</evidence>
<evidence type="ECO:0000256" key="4">
    <source>
        <dbReference type="ARBA" id="ARBA00022777"/>
    </source>
</evidence>
<feature type="domain" description="Protein kinase" evidence="8">
    <location>
        <begin position="11"/>
        <end position="232"/>
    </location>
</feature>
<dbReference type="GO" id="GO:0005634">
    <property type="term" value="C:nucleus"/>
    <property type="evidence" value="ECO:0007669"/>
    <property type="project" value="TreeGrafter"/>
</dbReference>
<dbReference type="Ensembl" id="ENSHCOT00000001186.1">
    <property type="protein sequence ID" value="ENSHCOP00000022391.1"/>
    <property type="gene ID" value="ENSHCOG00000010045.1"/>
</dbReference>
<dbReference type="PANTHER" id="PTHR24058:SF17">
    <property type="entry name" value="HOMEODOMAIN INTERACTING PROTEIN KINASE, ISOFORM D"/>
    <property type="match status" value="1"/>
</dbReference>
<dbReference type="GO" id="GO:0004674">
    <property type="term" value="F:protein serine/threonine kinase activity"/>
    <property type="evidence" value="ECO:0007669"/>
    <property type="project" value="UniProtKB-KW"/>
</dbReference>
<reference evidence="9" key="1">
    <citation type="submission" date="2025-08" db="UniProtKB">
        <authorList>
            <consortium name="Ensembl"/>
        </authorList>
    </citation>
    <scope>IDENTIFICATION</scope>
</reference>
<evidence type="ECO:0000256" key="1">
    <source>
        <dbReference type="ARBA" id="ARBA00022527"/>
    </source>
</evidence>
<dbReference type="GO" id="GO:0005524">
    <property type="term" value="F:ATP binding"/>
    <property type="evidence" value="ECO:0007669"/>
    <property type="project" value="UniProtKB-UniRule"/>
</dbReference>
<feature type="binding site" evidence="6">
    <location>
        <position position="40"/>
    </location>
    <ligand>
        <name>ATP</name>
        <dbReference type="ChEBI" id="CHEBI:30616"/>
    </ligand>
</feature>
<keyword evidence="10" id="KW-1185">Reference proteome</keyword>
<dbReference type="GeneTree" id="ENSGT00940000164472"/>
<dbReference type="InterPro" id="IPR050494">
    <property type="entry name" value="Ser_Thr_dual-spec_kinase"/>
</dbReference>
<organism evidence="9 10">
    <name type="scientific">Hippocampus comes</name>
    <name type="common">Tiger tail seahorse</name>
    <dbReference type="NCBI Taxonomy" id="109280"/>
    <lineage>
        <taxon>Eukaryota</taxon>
        <taxon>Metazoa</taxon>
        <taxon>Chordata</taxon>
        <taxon>Craniata</taxon>
        <taxon>Vertebrata</taxon>
        <taxon>Euteleostomi</taxon>
        <taxon>Actinopterygii</taxon>
        <taxon>Neopterygii</taxon>
        <taxon>Teleostei</taxon>
        <taxon>Neoteleostei</taxon>
        <taxon>Acanthomorphata</taxon>
        <taxon>Syngnathiaria</taxon>
        <taxon>Syngnathiformes</taxon>
        <taxon>Syngnathoidei</taxon>
        <taxon>Syngnathidae</taxon>
        <taxon>Hippocampus</taxon>
    </lineage>
</organism>
<evidence type="ECO:0000313" key="10">
    <source>
        <dbReference type="Proteomes" id="UP000264820"/>
    </source>
</evidence>
<accession>A0A3Q3DWJ2</accession>
<keyword evidence="5 6" id="KW-0067">ATP-binding</keyword>
<evidence type="ECO:0000259" key="8">
    <source>
        <dbReference type="PROSITE" id="PS50011"/>
    </source>
</evidence>
<evidence type="ECO:0000256" key="3">
    <source>
        <dbReference type="ARBA" id="ARBA00022741"/>
    </source>
</evidence>
<dbReference type="InterPro" id="IPR000719">
    <property type="entry name" value="Prot_kinase_dom"/>
</dbReference>
<dbReference type="PROSITE" id="PS50011">
    <property type="entry name" value="PROTEIN_KINASE_DOM"/>
    <property type="match status" value="1"/>
</dbReference>
<keyword evidence="1 7" id="KW-0723">Serine/threonine-protein kinase</keyword>
<dbReference type="Pfam" id="PF00069">
    <property type="entry name" value="Pkinase"/>
    <property type="match status" value="1"/>
</dbReference>
<keyword evidence="2" id="KW-0808">Transferase</keyword>
<dbReference type="AlphaFoldDB" id="A0A3Q3DWJ2"/>
<reference evidence="9" key="2">
    <citation type="submission" date="2025-09" db="UniProtKB">
        <authorList>
            <consortium name="Ensembl"/>
        </authorList>
    </citation>
    <scope>IDENTIFICATION</scope>
</reference>
<dbReference type="SUPFAM" id="SSF56112">
    <property type="entry name" value="Protein kinase-like (PK-like)"/>
    <property type="match status" value="1"/>
</dbReference>
<dbReference type="InterPro" id="IPR017441">
    <property type="entry name" value="Protein_kinase_ATP_BS"/>
</dbReference>
<sequence>MFKGVTLGGVHTVEDVLGEGTFGVVVKCRNTETNAMVAVKVFKNHQNSVNNAKEEISVLKQLWRLDPDECNIVRWEGFFFHKENICLNFELLDQNLREFMQHHCPLSIQQVRPVVHQLATALSHMSGMGLVHADIKPENIMVVDRRRRPLKVKLADFGLAKNVSDIVPGDCVQTLWYRAPEVILGIPFNETVDVWSLGLVAVELAAGQPLYPGRTDESYGVTGTRSLLPVKR</sequence>
<comment type="similarity">
    <text evidence="7">Belongs to the protein kinase superfamily.</text>
</comment>
<keyword evidence="3 6" id="KW-0547">Nucleotide-binding</keyword>
<proteinExistence type="inferred from homology"/>
<evidence type="ECO:0000256" key="2">
    <source>
        <dbReference type="ARBA" id="ARBA00022679"/>
    </source>
</evidence>
<evidence type="ECO:0000256" key="5">
    <source>
        <dbReference type="ARBA" id="ARBA00022840"/>
    </source>
</evidence>
<name>A0A3Q3DWJ2_HIPCM</name>
<dbReference type="OMA" id="FEMCDIN"/>
<dbReference type="PANTHER" id="PTHR24058">
    <property type="entry name" value="DUAL SPECIFICITY PROTEIN KINASE"/>
    <property type="match status" value="1"/>
</dbReference>
<dbReference type="InterPro" id="IPR008271">
    <property type="entry name" value="Ser/Thr_kinase_AS"/>
</dbReference>
<dbReference type="Proteomes" id="UP000264820">
    <property type="component" value="Unplaced"/>
</dbReference>
<evidence type="ECO:0000313" key="9">
    <source>
        <dbReference type="Ensembl" id="ENSHCOP00000022391.1"/>
    </source>
</evidence>
<dbReference type="GO" id="GO:0004713">
    <property type="term" value="F:protein tyrosine kinase activity"/>
    <property type="evidence" value="ECO:0007669"/>
    <property type="project" value="TreeGrafter"/>
</dbReference>